<evidence type="ECO:0000313" key="3">
    <source>
        <dbReference type="Proteomes" id="UP000784294"/>
    </source>
</evidence>
<keyword evidence="1" id="KW-0472">Membrane</keyword>
<reference evidence="2" key="1">
    <citation type="submission" date="2018-11" db="EMBL/GenBank/DDBJ databases">
        <authorList>
            <consortium name="Pathogen Informatics"/>
        </authorList>
    </citation>
    <scope>NUCLEOTIDE SEQUENCE</scope>
</reference>
<name>A0A3S5ACZ0_9PLAT</name>
<gene>
    <name evidence="2" type="ORF">PXEA_LOCUS14197</name>
</gene>
<evidence type="ECO:0000256" key="1">
    <source>
        <dbReference type="SAM" id="Phobius"/>
    </source>
</evidence>
<dbReference type="Proteomes" id="UP000784294">
    <property type="component" value="Unassembled WGS sequence"/>
</dbReference>
<keyword evidence="3" id="KW-1185">Reference proteome</keyword>
<evidence type="ECO:0000313" key="2">
    <source>
        <dbReference type="EMBL" id="VEL20757.1"/>
    </source>
</evidence>
<protein>
    <submittedName>
        <fullName evidence="2">Uncharacterized protein</fullName>
    </submittedName>
</protein>
<organism evidence="2 3">
    <name type="scientific">Protopolystoma xenopodis</name>
    <dbReference type="NCBI Taxonomy" id="117903"/>
    <lineage>
        <taxon>Eukaryota</taxon>
        <taxon>Metazoa</taxon>
        <taxon>Spiralia</taxon>
        <taxon>Lophotrochozoa</taxon>
        <taxon>Platyhelminthes</taxon>
        <taxon>Monogenea</taxon>
        <taxon>Polyopisthocotylea</taxon>
        <taxon>Polystomatidea</taxon>
        <taxon>Polystomatidae</taxon>
        <taxon>Protopolystoma</taxon>
    </lineage>
</organism>
<dbReference type="EMBL" id="CAAALY010047874">
    <property type="protein sequence ID" value="VEL20757.1"/>
    <property type="molecule type" value="Genomic_DNA"/>
</dbReference>
<keyword evidence="1" id="KW-1133">Transmembrane helix</keyword>
<feature type="transmembrane region" description="Helical" evidence="1">
    <location>
        <begin position="52"/>
        <end position="84"/>
    </location>
</feature>
<dbReference type="AlphaFoldDB" id="A0A3S5ACZ0"/>
<comment type="caution">
    <text evidence="2">The sequence shown here is derived from an EMBL/GenBank/DDBJ whole genome shotgun (WGS) entry which is preliminary data.</text>
</comment>
<keyword evidence="1" id="KW-0812">Transmembrane</keyword>
<sequence>MLHNILLIIIHTFNWLDSLHPSSSTPSSAPAPPAPPPPSPPLPQHKLLSSRPLLLLLLFTISTIIIVIIITISIIISIIIIISIDIDNREKQRNRHQHWQTCLFHLCLSVPVGIDWIRSSEHICPDWQEMRSRASDSVHAFSVGLSGLLCHSTDNR</sequence>
<proteinExistence type="predicted"/>
<accession>A0A3S5ACZ0</accession>